<dbReference type="OrthoDB" id="3913483at2759"/>
<feature type="compositionally biased region" description="Polar residues" evidence="1">
    <location>
        <begin position="49"/>
        <end position="60"/>
    </location>
</feature>
<accession>A0A9N9L3V9</accession>
<keyword evidence="3" id="KW-1185">Reference proteome</keyword>
<feature type="region of interest" description="Disordered" evidence="1">
    <location>
        <begin position="1"/>
        <end position="99"/>
    </location>
</feature>
<comment type="caution">
    <text evidence="2">The sequence shown here is derived from an EMBL/GenBank/DDBJ whole genome shotgun (WGS) entry which is preliminary data.</text>
</comment>
<evidence type="ECO:0000313" key="3">
    <source>
        <dbReference type="Proteomes" id="UP000696280"/>
    </source>
</evidence>
<protein>
    <submittedName>
        <fullName evidence="2">Uncharacterized protein</fullName>
    </submittedName>
</protein>
<evidence type="ECO:0000256" key="1">
    <source>
        <dbReference type="SAM" id="MobiDB-lite"/>
    </source>
</evidence>
<feature type="compositionally biased region" description="Basic and acidic residues" evidence="1">
    <location>
        <begin position="84"/>
        <end position="99"/>
    </location>
</feature>
<evidence type="ECO:0000313" key="2">
    <source>
        <dbReference type="EMBL" id="CAG8958111.1"/>
    </source>
</evidence>
<dbReference type="EMBL" id="CAJVRL010000081">
    <property type="protein sequence ID" value="CAG8958111.1"/>
    <property type="molecule type" value="Genomic_DNA"/>
</dbReference>
<dbReference type="AlphaFoldDB" id="A0A9N9L3V9"/>
<gene>
    <name evidence="2" type="ORF">HYFRA_00000457</name>
</gene>
<name>A0A9N9L3V9_9HELO</name>
<reference evidence="2" key="1">
    <citation type="submission" date="2021-07" db="EMBL/GenBank/DDBJ databases">
        <authorList>
            <person name="Durling M."/>
        </authorList>
    </citation>
    <scope>NUCLEOTIDE SEQUENCE</scope>
</reference>
<sequence>MPEQQNKASLIEERRTNLPLPEDPPVASDWNSADARTVNVSAGGPKGSDVSTGDAANSGLSGAATKGSGVREEGGADLSGVGRQGKEGLDGLPKDALAK</sequence>
<organism evidence="2 3">
    <name type="scientific">Hymenoscyphus fraxineus</name>
    <dbReference type="NCBI Taxonomy" id="746836"/>
    <lineage>
        <taxon>Eukaryota</taxon>
        <taxon>Fungi</taxon>
        <taxon>Dikarya</taxon>
        <taxon>Ascomycota</taxon>
        <taxon>Pezizomycotina</taxon>
        <taxon>Leotiomycetes</taxon>
        <taxon>Helotiales</taxon>
        <taxon>Helotiaceae</taxon>
        <taxon>Hymenoscyphus</taxon>
    </lineage>
</organism>
<proteinExistence type="predicted"/>
<dbReference type="Proteomes" id="UP000696280">
    <property type="component" value="Unassembled WGS sequence"/>
</dbReference>